<gene>
    <name evidence="1" type="ORF">ABXS05_06440</name>
</gene>
<reference evidence="1 2" key="1">
    <citation type="submission" date="2024-07" db="EMBL/GenBank/DDBJ databases">
        <title>Description of Labrys sedimenti sp. nov., isolated from a diclofenac-degrading enrichment culture.</title>
        <authorList>
            <person name="Tancsics A."/>
            <person name="Csepanyi A."/>
        </authorList>
    </citation>
    <scope>NUCLEOTIDE SEQUENCE [LARGE SCALE GENOMIC DNA]</scope>
    <source>
        <strain evidence="1 2">LMG 23578</strain>
    </source>
</reference>
<dbReference type="Proteomes" id="UP001555786">
    <property type="component" value="Unassembled WGS sequence"/>
</dbReference>
<proteinExistence type="predicted"/>
<keyword evidence="2" id="KW-1185">Reference proteome</keyword>
<evidence type="ECO:0000313" key="1">
    <source>
        <dbReference type="EMBL" id="MEW9305166.1"/>
    </source>
</evidence>
<comment type="caution">
    <text evidence="1">The sequence shown here is derived from an EMBL/GenBank/DDBJ whole genome shotgun (WGS) entry which is preliminary data.</text>
</comment>
<protein>
    <submittedName>
        <fullName evidence="1">Uncharacterized protein</fullName>
    </submittedName>
</protein>
<sequence length="114" mass="12159">MSEVGKSHADIAGGLVTGEATKGRIGITKPAVMADQRHGDAGLLDDMAKQCHVTRKYDRIKATEAKPGVYLHLADLTCASEIISIQSVGMVLRSGAIAKWRCENLCPFSAVFCV</sequence>
<dbReference type="EMBL" id="JBFNQD010000001">
    <property type="protein sequence ID" value="MEW9305166.1"/>
    <property type="molecule type" value="Genomic_DNA"/>
</dbReference>
<name>A0ABV3PI18_9HYPH</name>
<evidence type="ECO:0000313" key="2">
    <source>
        <dbReference type="Proteomes" id="UP001555786"/>
    </source>
</evidence>
<dbReference type="RefSeq" id="WP_311942033.1">
    <property type="nucleotide sequence ID" value="NZ_JAVSCS010000034.1"/>
</dbReference>
<organism evidence="1 2">
    <name type="scientific">Labrys neptuniae</name>
    <dbReference type="NCBI Taxonomy" id="376174"/>
    <lineage>
        <taxon>Bacteria</taxon>
        <taxon>Pseudomonadati</taxon>
        <taxon>Pseudomonadota</taxon>
        <taxon>Alphaproteobacteria</taxon>
        <taxon>Hyphomicrobiales</taxon>
        <taxon>Xanthobacteraceae</taxon>
        <taxon>Labrys</taxon>
    </lineage>
</organism>
<accession>A0ABV3PI18</accession>